<proteinExistence type="predicted"/>
<organism evidence="1 2">
    <name type="scientific">Bifidobacterium olomucense</name>
    <dbReference type="NCBI Taxonomy" id="2675324"/>
    <lineage>
        <taxon>Bacteria</taxon>
        <taxon>Bacillati</taxon>
        <taxon>Actinomycetota</taxon>
        <taxon>Actinomycetes</taxon>
        <taxon>Bifidobacteriales</taxon>
        <taxon>Bifidobacteriaceae</taxon>
        <taxon>Bifidobacterium</taxon>
    </lineage>
</organism>
<protein>
    <recommendedName>
        <fullName evidence="3">Helix-turn-helix domain-containing protein</fullName>
    </recommendedName>
</protein>
<evidence type="ECO:0000313" key="2">
    <source>
        <dbReference type="Proteomes" id="UP000543419"/>
    </source>
</evidence>
<name>A0A7Y0HVS9_9BIFI</name>
<evidence type="ECO:0008006" key="3">
    <source>
        <dbReference type="Google" id="ProtNLM"/>
    </source>
</evidence>
<sequence length="124" mass="14661">MLVLDWRNTGDGIANSDDPMTLPTYDWANRHYGIYGKRGLTIMRMDENGREWLTTGEAAAIVGMSRQRLDQLYREDRLDATVEVDPATNHRRYERRSIETWGYRWNAEQELLRRREAEARSRAK</sequence>
<keyword evidence="2" id="KW-1185">Reference proteome</keyword>
<dbReference type="RefSeq" id="WP_169240357.1">
    <property type="nucleotide sequence ID" value="NZ_JAAIIG010000002.1"/>
</dbReference>
<accession>A0A7Y0HVS9</accession>
<dbReference type="Proteomes" id="UP000543419">
    <property type="component" value="Unassembled WGS sequence"/>
</dbReference>
<evidence type="ECO:0000313" key="1">
    <source>
        <dbReference type="EMBL" id="NMM97516.1"/>
    </source>
</evidence>
<reference evidence="1 2" key="1">
    <citation type="submission" date="2020-02" db="EMBL/GenBank/DDBJ databases">
        <title>Characterization of phylogenetic diversity of novel bifidobacterial species isolated in Czech ZOOs.</title>
        <authorList>
            <person name="Lugli G.A."/>
            <person name="Vera N.B."/>
            <person name="Ventura M."/>
        </authorList>
    </citation>
    <scope>NUCLEOTIDE SEQUENCE [LARGE SCALE GENOMIC DNA]</scope>
    <source>
        <strain evidence="1 2">DSM 109959</strain>
    </source>
</reference>
<gene>
    <name evidence="1" type="ORF">G1C97_0465</name>
</gene>
<dbReference type="AlphaFoldDB" id="A0A7Y0HVS9"/>
<dbReference type="EMBL" id="JAAIIG010000002">
    <property type="protein sequence ID" value="NMM97516.1"/>
    <property type="molecule type" value="Genomic_DNA"/>
</dbReference>
<comment type="caution">
    <text evidence="1">The sequence shown here is derived from an EMBL/GenBank/DDBJ whole genome shotgun (WGS) entry which is preliminary data.</text>
</comment>